<name>A0ABT4REK1_9ACTN</name>
<protein>
    <recommendedName>
        <fullName evidence="4">DUF58 domain-containing protein</fullName>
    </recommendedName>
</protein>
<organism evidence="2 3">
    <name type="scientific">Solirubrobacter deserti</name>
    <dbReference type="NCBI Taxonomy" id="2282478"/>
    <lineage>
        <taxon>Bacteria</taxon>
        <taxon>Bacillati</taxon>
        <taxon>Actinomycetota</taxon>
        <taxon>Thermoleophilia</taxon>
        <taxon>Solirubrobacterales</taxon>
        <taxon>Solirubrobacteraceae</taxon>
        <taxon>Solirubrobacter</taxon>
    </lineage>
</organism>
<evidence type="ECO:0000256" key="1">
    <source>
        <dbReference type="SAM" id="Phobius"/>
    </source>
</evidence>
<evidence type="ECO:0000313" key="3">
    <source>
        <dbReference type="Proteomes" id="UP001147700"/>
    </source>
</evidence>
<gene>
    <name evidence="2" type="ORF">OJ962_05580</name>
</gene>
<feature type="transmembrane region" description="Helical" evidence="1">
    <location>
        <begin position="12"/>
        <end position="36"/>
    </location>
</feature>
<keyword evidence="3" id="KW-1185">Reference proteome</keyword>
<dbReference type="RefSeq" id="WP_202956126.1">
    <property type="nucleotide sequence ID" value="NZ_JAPCID010000007.1"/>
</dbReference>
<proteinExistence type="predicted"/>
<dbReference type="Proteomes" id="UP001147700">
    <property type="component" value="Unassembled WGS sequence"/>
</dbReference>
<dbReference type="EMBL" id="JAPCID010000007">
    <property type="protein sequence ID" value="MDA0136961.1"/>
    <property type="molecule type" value="Genomic_DNA"/>
</dbReference>
<sequence>MTLPILTGTAVRGFVGALVAGILASTFVPLGVTFTIVGPATLGIALLALGLGFAATAPVLALLGRRRDARERDARTERTTAIVLEATLDQHSRVGVRHPLRLAVNIAGARAARTLFVPSWIGYTPGTAIQVAFAPNNPDNFLPLE</sequence>
<evidence type="ECO:0008006" key="4">
    <source>
        <dbReference type="Google" id="ProtNLM"/>
    </source>
</evidence>
<accession>A0ABT4REK1</accession>
<keyword evidence="1" id="KW-1133">Transmembrane helix</keyword>
<keyword evidence="1" id="KW-0472">Membrane</keyword>
<comment type="caution">
    <text evidence="2">The sequence shown here is derived from an EMBL/GenBank/DDBJ whole genome shotgun (WGS) entry which is preliminary data.</text>
</comment>
<keyword evidence="1" id="KW-0812">Transmembrane</keyword>
<reference evidence="2" key="1">
    <citation type="submission" date="2022-10" db="EMBL/GenBank/DDBJ databases">
        <title>The WGS of Solirubrobacter sp. CPCC 204708.</title>
        <authorList>
            <person name="Jiang Z."/>
        </authorList>
    </citation>
    <scope>NUCLEOTIDE SEQUENCE</scope>
    <source>
        <strain evidence="2">CPCC 204708</strain>
    </source>
</reference>
<feature type="transmembrane region" description="Helical" evidence="1">
    <location>
        <begin position="42"/>
        <end position="63"/>
    </location>
</feature>
<evidence type="ECO:0000313" key="2">
    <source>
        <dbReference type="EMBL" id="MDA0136961.1"/>
    </source>
</evidence>